<accession>A0ACB8ZKJ8</accession>
<comment type="caution">
    <text evidence="1">The sequence shown here is derived from an EMBL/GenBank/DDBJ whole genome shotgun (WGS) entry which is preliminary data.</text>
</comment>
<evidence type="ECO:0000313" key="1">
    <source>
        <dbReference type="EMBL" id="KAI3698342.1"/>
    </source>
</evidence>
<sequence>MKGFQYCFLLVQKEEPDFFSLSTAAKSKLPSCQFKYCCTSLLLSVYVTLNGYIKRGGKTSTSLIYETTSIPVVCECPKHTATTVADNGCLRQALAVDHEVEEETDEEPELVIPREKPNRGPDDLLTFPSRTESLGRESLEARKRGGEQLDIEAYAALYTGRTKISRLISKNPKRNPLEFLHPPWSSSSSHASCTISPAFLLHAREEVAGFADQPCLSSDFRPIDVFLSDSFVPGDLAKKWKLGLLEDDREKLLIVPQSQVNMGVKVKLVIYDSVENLDLPSSILAFSFIDSIIINHLLRLQLPNP</sequence>
<reference evidence="1 2" key="2">
    <citation type="journal article" date="2022" name="Mol. Ecol. Resour.">
        <title>The genomes of chicory, endive, great burdock and yacon provide insights into Asteraceae paleo-polyploidization history and plant inulin production.</title>
        <authorList>
            <person name="Fan W."/>
            <person name="Wang S."/>
            <person name="Wang H."/>
            <person name="Wang A."/>
            <person name="Jiang F."/>
            <person name="Liu H."/>
            <person name="Zhao H."/>
            <person name="Xu D."/>
            <person name="Zhang Y."/>
        </authorList>
    </citation>
    <scope>NUCLEOTIDE SEQUENCE [LARGE SCALE GENOMIC DNA]</scope>
    <source>
        <strain evidence="2">cv. Punajuju</strain>
        <tissue evidence="1">Leaves</tissue>
    </source>
</reference>
<proteinExistence type="predicted"/>
<protein>
    <submittedName>
        <fullName evidence="1">Uncharacterized protein</fullName>
    </submittedName>
</protein>
<reference evidence="2" key="1">
    <citation type="journal article" date="2022" name="Mol. Ecol. Resour.">
        <title>The genomes of chicory, endive, great burdock and yacon provide insights into Asteraceae palaeo-polyploidization history and plant inulin production.</title>
        <authorList>
            <person name="Fan W."/>
            <person name="Wang S."/>
            <person name="Wang H."/>
            <person name="Wang A."/>
            <person name="Jiang F."/>
            <person name="Liu H."/>
            <person name="Zhao H."/>
            <person name="Xu D."/>
            <person name="Zhang Y."/>
        </authorList>
    </citation>
    <scope>NUCLEOTIDE SEQUENCE [LARGE SCALE GENOMIC DNA]</scope>
    <source>
        <strain evidence="2">cv. Punajuju</strain>
    </source>
</reference>
<organism evidence="1 2">
    <name type="scientific">Cichorium intybus</name>
    <name type="common">Chicory</name>
    <dbReference type="NCBI Taxonomy" id="13427"/>
    <lineage>
        <taxon>Eukaryota</taxon>
        <taxon>Viridiplantae</taxon>
        <taxon>Streptophyta</taxon>
        <taxon>Embryophyta</taxon>
        <taxon>Tracheophyta</taxon>
        <taxon>Spermatophyta</taxon>
        <taxon>Magnoliopsida</taxon>
        <taxon>eudicotyledons</taxon>
        <taxon>Gunneridae</taxon>
        <taxon>Pentapetalae</taxon>
        <taxon>asterids</taxon>
        <taxon>campanulids</taxon>
        <taxon>Asterales</taxon>
        <taxon>Asteraceae</taxon>
        <taxon>Cichorioideae</taxon>
        <taxon>Cichorieae</taxon>
        <taxon>Cichoriinae</taxon>
        <taxon>Cichorium</taxon>
    </lineage>
</organism>
<dbReference type="Proteomes" id="UP001055811">
    <property type="component" value="Linkage Group LG08"/>
</dbReference>
<evidence type="ECO:0000313" key="2">
    <source>
        <dbReference type="Proteomes" id="UP001055811"/>
    </source>
</evidence>
<gene>
    <name evidence="1" type="ORF">L2E82_41817</name>
</gene>
<name>A0ACB8ZKJ8_CICIN</name>
<keyword evidence="2" id="KW-1185">Reference proteome</keyword>
<dbReference type="EMBL" id="CM042016">
    <property type="protein sequence ID" value="KAI3698342.1"/>
    <property type="molecule type" value="Genomic_DNA"/>
</dbReference>